<dbReference type="Proteomes" id="UP001281761">
    <property type="component" value="Unassembled WGS sequence"/>
</dbReference>
<organism evidence="1 2">
    <name type="scientific">Blattamonas nauphoetae</name>
    <dbReference type="NCBI Taxonomy" id="2049346"/>
    <lineage>
        <taxon>Eukaryota</taxon>
        <taxon>Metamonada</taxon>
        <taxon>Preaxostyla</taxon>
        <taxon>Oxymonadida</taxon>
        <taxon>Blattamonas</taxon>
    </lineage>
</organism>
<proteinExistence type="predicted"/>
<evidence type="ECO:0000313" key="1">
    <source>
        <dbReference type="EMBL" id="KAK2946193.1"/>
    </source>
</evidence>
<dbReference type="EMBL" id="JARBJD010000234">
    <property type="protein sequence ID" value="KAK2946193.1"/>
    <property type="molecule type" value="Genomic_DNA"/>
</dbReference>
<reference evidence="1 2" key="1">
    <citation type="journal article" date="2022" name="bioRxiv">
        <title>Genomics of Preaxostyla Flagellates Illuminates Evolutionary Transitions and the Path Towards Mitochondrial Loss.</title>
        <authorList>
            <person name="Novak L.V.F."/>
            <person name="Treitli S.C."/>
            <person name="Pyrih J."/>
            <person name="Halakuc P."/>
            <person name="Pipaliya S.V."/>
            <person name="Vacek V."/>
            <person name="Brzon O."/>
            <person name="Soukal P."/>
            <person name="Eme L."/>
            <person name="Dacks J.B."/>
            <person name="Karnkowska A."/>
            <person name="Elias M."/>
            <person name="Hampl V."/>
        </authorList>
    </citation>
    <scope>NUCLEOTIDE SEQUENCE [LARGE SCALE GENOMIC DNA]</scope>
    <source>
        <strain evidence="1">NAU3</strain>
        <tissue evidence="1">Gut</tissue>
    </source>
</reference>
<name>A0ABQ9X361_9EUKA</name>
<accession>A0ABQ9X361</accession>
<sequence>MTTANIHVPKVNSFEINTDQNEPQSKQDLNKSIAVDPRYERHQDTFNCITTIPLTPPPEMKRFDSLNSLNTTQSEKYPKMIILETLHSYVVLNINLGNTNCAHPTPIVARRRHIFPAKA</sequence>
<evidence type="ECO:0000313" key="2">
    <source>
        <dbReference type="Proteomes" id="UP001281761"/>
    </source>
</evidence>
<gene>
    <name evidence="1" type="ORF">BLNAU_18869</name>
</gene>
<protein>
    <submittedName>
        <fullName evidence="1">Uncharacterized protein</fullName>
    </submittedName>
</protein>
<comment type="caution">
    <text evidence="1">The sequence shown here is derived from an EMBL/GenBank/DDBJ whole genome shotgun (WGS) entry which is preliminary data.</text>
</comment>
<keyword evidence="2" id="KW-1185">Reference proteome</keyword>